<evidence type="ECO:0000256" key="1">
    <source>
        <dbReference type="SAM" id="MobiDB-lite"/>
    </source>
</evidence>
<accession>A0A940WVT3</accession>
<name>A0A940WVT3_9BACI</name>
<gene>
    <name evidence="2" type="ORF">J7W16_10145</name>
</gene>
<evidence type="ECO:0000313" key="3">
    <source>
        <dbReference type="Proteomes" id="UP000678228"/>
    </source>
</evidence>
<organism evidence="2 3">
    <name type="scientific">Halalkalibacter suaedae</name>
    <dbReference type="NCBI Taxonomy" id="2822140"/>
    <lineage>
        <taxon>Bacteria</taxon>
        <taxon>Bacillati</taxon>
        <taxon>Bacillota</taxon>
        <taxon>Bacilli</taxon>
        <taxon>Bacillales</taxon>
        <taxon>Bacillaceae</taxon>
        <taxon>Halalkalibacter</taxon>
    </lineage>
</organism>
<sequence>MKKDWKQPALEVLDVSETMKFWSPPKNGGGISGDDSGGDGSGGGFGS</sequence>
<dbReference type="AlphaFoldDB" id="A0A940WVT3"/>
<protein>
    <submittedName>
        <fullName evidence="2">Paeninodin family lasso peptide</fullName>
    </submittedName>
</protein>
<feature type="region of interest" description="Disordered" evidence="1">
    <location>
        <begin position="20"/>
        <end position="47"/>
    </location>
</feature>
<comment type="caution">
    <text evidence="2">The sequence shown here is derived from an EMBL/GenBank/DDBJ whole genome shotgun (WGS) entry which is preliminary data.</text>
</comment>
<reference evidence="2" key="1">
    <citation type="submission" date="2021-03" db="EMBL/GenBank/DDBJ databases">
        <title>Bacillus suaedae sp. nov., isolated from Suaeda aralocaspica.</title>
        <authorList>
            <person name="Lei R.F.R."/>
        </authorList>
    </citation>
    <scope>NUCLEOTIDE SEQUENCE</scope>
    <source>
        <strain evidence="2">YZJH907-2</strain>
    </source>
</reference>
<feature type="compositionally biased region" description="Gly residues" evidence="1">
    <location>
        <begin position="38"/>
        <end position="47"/>
    </location>
</feature>
<dbReference type="EMBL" id="JAGKSQ010000003">
    <property type="protein sequence ID" value="MBP3951497.1"/>
    <property type="molecule type" value="Genomic_DNA"/>
</dbReference>
<dbReference type="InterPro" id="IPR049825">
    <property type="entry name" value="Lasso_PadeA-like"/>
</dbReference>
<dbReference type="NCBIfam" id="NF033524">
    <property type="entry name" value="lasso_PadeA_fam"/>
    <property type="match status" value="1"/>
</dbReference>
<keyword evidence="3" id="KW-1185">Reference proteome</keyword>
<evidence type="ECO:0000313" key="2">
    <source>
        <dbReference type="EMBL" id="MBP3951497.1"/>
    </source>
</evidence>
<dbReference type="Proteomes" id="UP000678228">
    <property type="component" value="Unassembled WGS sequence"/>
</dbReference>
<proteinExistence type="predicted"/>
<dbReference type="RefSeq" id="WP_210597174.1">
    <property type="nucleotide sequence ID" value="NZ_JAGKSQ010000003.1"/>
</dbReference>